<evidence type="ECO:0000313" key="1">
    <source>
        <dbReference type="EMBL" id="PIS31667.1"/>
    </source>
</evidence>
<accession>A0A2H0Y1R2</accession>
<reference evidence="1 2" key="1">
    <citation type="submission" date="2017-09" db="EMBL/GenBank/DDBJ databases">
        <title>Depth-based differentiation of microbial function through sediment-hosted aquifers and enrichment of novel symbionts in the deep terrestrial subsurface.</title>
        <authorList>
            <person name="Probst A.J."/>
            <person name="Ladd B."/>
            <person name="Jarett J.K."/>
            <person name="Geller-Mcgrath D.E."/>
            <person name="Sieber C.M."/>
            <person name="Emerson J.B."/>
            <person name="Anantharaman K."/>
            <person name="Thomas B.C."/>
            <person name="Malmstrom R."/>
            <person name="Stieglmeier M."/>
            <person name="Klingl A."/>
            <person name="Woyke T."/>
            <person name="Ryan C.M."/>
            <person name="Banfield J.F."/>
        </authorList>
    </citation>
    <scope>NUCLEOTIDE SEQUENCE [LARGE SCALE GENOMIC DNA]</scope>
    <source>
        <strain evidence="1">CG08_land_8_20_14_0_20_45_16</strain>
    </source>
</reference>
<dbReference type="AlphaFoldDB" id="A0A2H0Y1R2"/>
<proteinExistence type="predicted"/>
<name>A0A2H0Y1R2_UNCSA</name>
<gene>
    <name evidence="1" type="ORF">COT42_00450</name>
</gene>
<comment type="caution">
    <text evidence="1">The sequence shown here is derived from an EMBL/GenBank/DDBJ whole genome shotgun (WGS) entry which is preliminary data.</text>
</comment>
<organism evidence="1 2">
    <name type="scientific">Candidatus Saganbacteria bacterium CG08_land_8_20_14_0_20_45_16</name>
    <dbReference type="NCBI Taxonomy" id="2014293"/>
    <lineage>
        <taxon>Bacteria</taxon>
        <taxon>Bacillati</taxon>
        <taxon>Saganbacteria</taxon>
    </lineage>
</organism>
<dbReference type="Proteomes" id="UP000231343">
    <property type="component" value="Unassembled WGS sequence"/>
</dbReference>
<protein>
    <submittedName>
        <fullName evidence="1">Uncharacterized protein</fullName>
    </submittedName>
</protein>
<sequence length="125" mass="13778">MTKAEKQITLVQVRTIMADDFKNFSKILGNVFCSKCGVTLFTAYRIFLHSSGDIILRGVCSKCGKKVVRVMETGENQAAAKRAEKIFNSKKSDGHKKAMTALEMAKRKLEKEMGFPGGAKELDAA</sequence>
<dbReference type="EMBL" id="PEYM01000005">
    <property type="protein sequence ID" value="PIS31667.1"/>
    <property type="molecule type" value="Genomic_DNA"/>
</dbReference>
<evidence type="ECO:0000313" key="2">
    <source>
        <dbReference type="Proteomes" id="UP000231343"/>
    </source>
</evidence>